<gene>
    <name evidence="2" type="ORF">MYCGRDRAFT_104643</name>
</gene>
<evidence type="ECO:0000313" key="3">
    <source>
        <dbReference type="Proteomes" id="UP000008062"/>
    </source>
</evidence>
<proteinExistence type="predicted"/>
<dbReference type="AlphaFoldDB" id="F9XC53"/>
<evidence type="ECO:0000256" key="1">
    <source>
        <dbReference type="SAM" id="MobiDB-lite"/>
    </source>
</evidence>
<dbReference type="HOGENOM" id="CLU_2514380_0_0_1"/>
<dbReference type="EMBL" id="CM001200">
    <property type="protein sequence ID" value="EGP87311.1"/>
    <property type="molecule type" value="Genomic_DNA"/>
</dbReference>
<dbReference type="GeneID" id="13396801"/>
<dbReference type="Proteomes" id="UP000008062">
    <property type="component" value="Chromosome 5"/>
</dbReference>
<sequence length="85" mass="9456">MYTIPIGAIYLARQGVFTPVTLYEVLSELDIAESDSETSSIRPRCGSWRKKVTAFSTDNHRSGQKVNINQPSTNDNEDLPPLRAS</sequence>
<reference evidence="2 3" key="1">
    <citation type="journal article" date="2011" name="PLoS Genet.">
        <title>Finished genome of the fungal wheat pathogen Mycosphaerella graminicola reveals dispensome structure, chromosome plasticity, and stealth pathogenesis.</title>
        <authorList>
            <person name="Goodwin S.B."/>
            <person name="Ben M'barek S."/>
            <person name="Dhillon B."/>
            <person name="Wittenberg A.H.J."/>
            <person name="Crane C.F."/>
            <person name="Hane J.K."/>
            <person name="Foster A.J."/>
            <person name="Van der Lee T.A.J."/>
            <person name="Grimwood J."/>
            <person name="Aerts A."/>
            <person name="Antoniw J."/>
            <person name="Bailey A."/>
            <person name="Bluhm B."/>
            <person name="Bowler J."/>
            <person name="Bristow J."/>
            <person name="van der Burgt A."/>
            <person name="Canto-Canche B."/>
            <person name="Churchill A.C.L."/>
            <person name="Conde-Ferraez L."/>
            <person name="Cools H.J."/>
            <person name="Coutinho P.M."/>
            <person name="Csukai M."/>
            <person name="Dehal P."/>
            <person name="De Wit P."/>
            <person name="Donzelli B."/>
            <person name="van de Geest H.C."/>
            <person name="van Ham R.C.H.J."/>
            <person name="Hammond-Kosack K.E."/>
            <person name="Henrissat B."/>
            <person name="Kilian A."/>
            <person name="Kobayashi A.K."/>
            <person name="Koopmann E."/>
            <person name="Kourmpetis Y."/>
            <person name="Kuzniar A."/>
            <person name="Lindquist E."/>
            <person name="Lombard V."/>
            <person name="Maliepaard C."/>
            <person name="Martins N."/>
            <person name="Mehrabi R."/>
            <person name="Nap J.P.H."/>
            <person name="Ponomarenko A."/>
            <person name="Rudd J.J."/>
            <person name="Salamov A."/>
            <person name="Schmutz J."/>
            <person name="Schouten H.J."/>
            <person name="Shapiro H."/>
            <person name="Stergiopoulos I."/>
            <person name="Torriani S.F.F."/>
            <person name="Tu H."/>
            <person name="de Vries R.P."/>
            <person name="Waalwijk C."/>
            <person name="Ware S.B."/>
            <person name="Wiebenga A."/>
            <person name="Zwiers L.-H."/>
            <person name="Oliver R.P."/>
            <person name="Grigoriev I.V."/>
            <person name="Kema G.H.J."/>
        </authorList>
    </citation>
    <scope>NUCLEOTIDE SEQUENCE [LARGE SCALE GENOMIC DNA]</scope>
    <source>
        <strain evidence="3">CBS 115943 / IPO323</strain>
    </source>
</reference>
<keyword evidence="3" id="KW-1185">Reference proteome</keyword>
<feature type="compositionally biased region" description="Polar residues" evidence="1">
    <location>
        <begin position="64"/>
        <end position="74"/>
    </location>
</feature>
<dbReference type="RefSeq" id="XP_003852335.1">
    <property type="nucleotide sequence ID" value="XM_003852287.1"/>
</dbReference>
<feature type="region of interest" description="Disordered" evidence="1">
    <location>
        <begin position="56"/>
        <end position="85"/>
    </location>
</feature>
<name>F9XC53_ZYMTI</name>
<protein>
    <submittedName>
        <fullName evidence="2">Uncharacterized protein</fullName>
    </submittedName>
</protein>
<accession>F9XC53</accession>
<evidence type="ECO:0000313" key="2">
    <source>
        <dbReference type="EMBL" id="EGP87311.1"/>
    </source>
</evidence>
<dbReference type="KEGG" id="ztr:MYCGRDRAFT_104643"/>
<dbReference type="InParanoid" id="F9XC53"/>
<organism evidence="2 3">
    <name type="scientific">Zymoseptoria tritici (strain CBS 115943 / IPO323)</name>
    <name type="common">Speckled leaf blotch fungus</name>
    <name type="synonym">Septoria tritici</name>
    <dbReference type="NCBI Taxonomy" id="336722"/>
    <lineage>
        <taxon>Eukaryota</taxon>
        <taxon>Fungi</taxon>
        <taxon>Dikarya</taxon>
        <taxon>Ascomycota</taxon>
        <taxon>Pezizomycotina</taxon>
        <taxon>Dothideomycetes</taxon>
        <taxon>Dothideomycetidae</taxon>
        <taxon>Mycosphaerellales</taxon>
        <taxon>Mycosphaerellaceae</taxon>
        <taxon>Zymoseptoria</taxon>
    </lineage>
</organism>